<reference evidence="2" key="1">
    <citation type="submission" date="2020-10" db="EMBL/GenBank/DDBJ databases">
        <authorList>
            <person name="Han B."/>
            <person name="Lu T."/>
            <person name="Zhao Q."/>
            <person name="Huang X."/>
            <person name="Zhao Y."/>
        </authorList>
    </citation>
    <scope>NUCLEOTIDE SEQUENCE</scope>
</reference>
<evidence type="ECO:0000256" key="1">
    <source>
        <dbReference type="SAM" id="MobiDB-lite"/>
    </source>
</evidence>
<sequence length="81" mass="8739">MALDARSVPAVSVPDLDVGMATRRSSWSENSADDGSSSAAAAASSVDVPVLWWSDERRMKRELLAWAKAVVNMAISESMQR</sequence>
<gene>
    <name evidence="2" type="ORF">NCGR_LOCUS44111</name>
</gene>
<dbReference type="EMBL" id="CAJGYO010000011">
    <property type="protein sequence ID" value="CAD6260685.1"/>
    <property type="molecule type" value="Genomic_DNA"/>
</dbReference>
<comment type="caution">
    <text evidence="2">The sequence shown here is derived from an EMBL/GenBank/DDBJ whole genome shotgun (WGS) entry which is preliminary data.</text>
</comment>
<protein>
    <submittedName>
        <fullName evidence="2">Uncharacterized protein</fullName>
    </submittedName>
</protein>
<feature type="region of interest" description="Disordered" evidence="1">
    <location>
        <begin position="24"/>
        <end position="43"/>
    </location>
</feature>
<accession>A0A811QNW4</accession>
<evidence type="ECO:0000313" key="3">
    <source>
        <dbReference type="Proteomes" id="UP000604825"/>
    </source>
</evidence>
<keyword evidence="3" id="KW-1185">Reference proteome</keyword>
<evidence type="ECO:0000313" key="2">
    <source>
        <dbReference type="EMBL" id="CAD6260685.1"/>
    </source>
</evidence>
<feature type="compositionally biased region" description="Low complexity" evidence="1">
    <location>
        <begin position="25"/>
        <end position="43"/>
    </location>
</feature>
<dbReference type="AlphaFoldDB" id="A0A811QNW4"/>
<dbReference type="Proteomes" id="UP000604825">
    <property type="component" value="Unassembled WGS sequence"/>
</dbReference>
<proteinExistence type="predicted"/>
<dbReference type="OrthoDB" id="686755at2759"/>
<organism evidence="2 3">
    <name type="scientific">Miscanthus lutarioriparius</name>
    <dbReference type="NCBI Taxonomy" id="422564"/>
    <lineage>
        <taxon>Eukaryota</taxon>
        <taxon>Viridiplantae</taxon>
        <taxon>Streptophyta</taxon>
        <taxon>Embryophyta</taxon>
        <taxon>Tracheophyta</taxon>
        <taxon>Spermatophyta</taxon>
        <taxon>Magnoliopsida</taxon>
        <taxon>Liliopsida</taxon>
        <taxon>Poales</taxon>
        <taxon>Poaceae</taxon>
        <taxon>PACMAD clade</taxon>
        <taxon>Panicoideae</taxon>
        <taxon>Andropogonodae</taxon>
        <taxon>Andropogoneae</taxon>
        <taxon>Saccharinae</taxon>
        <taxon>Miscanthus</taxon>
    </lineage>
</organism>
<name>A0A811QNW4_9POAL</name>